<dbReference type="InterPro" id="IPR045039">
    <property type="entry name" value="NSI-like"/>
</dbReference>
<accession>A0ABY7AF61</accession>
<dbReference type="Gene3D" id="3.40.630.30">
    <property type="match status" value="1"/>
</dbReference>
<protein>
    <submittedName>
        <fullName evidence="4">GNAT family N-acetyltransferase</fullName>
    </submittedName>
</protein>
<reference evidence="4" key="1">
    <citation type="submission" date="2022-11" db="EMBL/GenBank/DDBJ databases">
        <title>Lacrimispora xylanolytica sy1, complete genome.</title>
        <authorList>
            <person name="Choi S."/>
        </authorList>
    </citation>
    <scope>NUCLEOTIDE SEQUENCE</scope>
    <source>
        <strain evidence="4">Sy1</strain>
    </source>
</reference>
<dbReference type="Proteomes" id="UP001163115">
    <property type="component" value="Chromosome"/>
</dbReference>
<keyword evidence="1" id="KW-0808">Transferase</keyword>
<evidence type="ECO:0000313" key="4">
    <source>
        <dbReference type="EMBL" id="WAJ25097.1"/>
    </source>
</evidence>
<dbReference type="Pfam" id="PF00583">
    <property type="entry name" value="Acetyltransf_1"/>
    <property type="match status" value="1"/>
</dbReference>
<evidence type="ECO:0000256" key="2">
    <source>
        <dbReference type="ARBA" id="ARBA00023315"/>
    </source>
</evidence>
<dbReference type="PANTHER" id="PTHR43626">
    <property type="entry name" value="ACYL-COA N-ACYLTRANSFERASE"/>
    <property type="match status" value="1"/>
</dbReference>
<dbReference type="EMBL" id="CP113524">
    <property type="protein sequence ID" value="WAJ25097.1"/>
    <property type="molecule type" value="Genomic_DNA"/>
</dbReference>
<proteinExistence type="predicted"/>
<evidence type="ECO:0000313" key="5">
    <source>
        <dbReference type="Proteomes" id="UP001163115"/>
    </source>
</evidence>
<sequence>MNDIIYKTTKEHVNWQEVSDILRRSGLSNHTKEEQETIFTNSYAVVFVYHGERLIGVGRALSDGVCQAAIYNIALEEEFQGNGVGRKLITLLLDQVKGQNVILYTHPRTVALYEKMGFRRSKTAMCIFNGSEESRAFMEEEGFMLPESYRFVDEYGREDMKRS</sequence>
<keyword evidence="2" id="KW-0012">Acyltransferase</keyword>
<dbReference type="PROSITE" id="PS51186">
    <property type="entry name" value="GNAT"/>
    <property type="match status" value="1"/>
</dbReference>
<organism evidence="4 5">
    <name type="scientific">Lacrimispora xylanolytica</name>
    <dbReference type="NCBI Taxonomy" id="29375"/>
    <lineage>
        <taxon>Bacteria</taxon>
        <taxon>Bacillati</taxon>
        <taxon>Bacillota</taxon>
        <taxon>Clostridia</taxon>
        <taxon>Lachnospirales</taxon>
        <taxon>Lachnospiraceae</taxon>
        <taxon>Lacrimispora</taxon>
    </lineage>
</organism>
<evidence type="ECO:0000259" key="3">
    <source>
        <dbReference type="PROSITE" id="PS51186"/>
    </source>
</evidence>
<dbReference type="InterPro" id="IPR000182">
    <property type="entry name" value="GNAT_dom"/>
</dbReference>
<dbReference type="SUPFAM" id="SSF55729">
    <property type="entry name" value="Acyl-CoA N-acyltransferases (Nat)"/>
    <property type="match status" value="1"/>
</dbReference>
<name>A0ABY7AF61_9FIRM</name>
<dbReference type="RefSeq" id="WP_268116017.1">
    <property type="nucleotide sequence ID" value="NZ_CP113524.1"/>
</dbReference>
<dbReference type="PANTHER" id="PTHR43626:SF4">
    <property type="entry name" value="GCN5-RELATED N-ACETYLTRANSFERASE 2, CHLOROPLASTIC"/>
    <property type="match status" value="1"/>
</dbReference>
<feature type="domain" description="N-acetyltransferase" evidence="3">
    <location>
        <begin position="4"/>
        <end position="146"/>
    </location>
</feature>
<dbReference type="CDD" id="cd04301">
    <property type="entry name" value="NAT_SF"/>
    <property type="match status" value="1"/>
</dbReference>
<dbReference type="InterPro" id="IPR016181">
    <property type="entry name" value="Acyl_CoA_acyltransferase"/>
</dbReference>
<keyword evidence="5" id="KW-1185">Reference proteome</keyword>
<evidence type="ECO:0000256" key="1">
    <source>
        <dbReference type="ARBA" id="ARBA00022679"/>
    </source>
</evidence>
<gene>
    <name evidence="4" type="ORF">OW255_06185</name>
</gene>